<dbReference type="InterPro" id="IPR013766">
    <property type="entry name" value="Thioredoxin_domain"/>
</dbReference>
<evidence type="ECO:0000256" key="3">
    <source>
        <dbReference type="ARBA" id="ARBA00022692"/>
    </source>
</evidence>
<evidence type="ECO:0000256" key="2">
    <source>
        <dbReference type="ARBA" id="ARBA00022475"/>
    </source>
</evidence>
<dbReference type="InterPro" id="IPR028250">
    <property type="entry name" value="DsbDN"/>
</dbReference>
<sequence length="745" mass="83970">MGIKLIPILLMTLLLNFSNSVFASNSKEVIPDLPVKATVSTFNDGTDNYLSLSYKNYPHWHTYWKNPGDAGLPLMYFFEIDGKKVTLEELEWPVPKKYIEEGNMLAFGYEGQYSLFFKLPKKYSNGSFKIKSNWLVCKHICIPGQINFSGNIRNGNIEQLEGATLEVSKSTLLNQLKDLPAKRDFPSNLDIVLAKSVGDKENKLTLYYNLSLEKPGKFNLEKNLLTPYPAGPFTFVREKVFIDSKNNLYAKHTIEWDGEYMEPEIPLPLSGKFKKPYTLKFLYANPENGKVEIIEHDIHTYSLTAATRFEKFTELLKPLEAKSVIKTQVKTEIPKAESETSLFSYLLLAFIGGLILNFMPCVLPVISIKLFSLIKNRNEDRSRVLKHNLSYTLGILSTFSLLALTIILFKGAGEQVGWGFQLQSPTFVLVMIFALFIFSLNLFGLFEFNTPGGSHLGDVKTKDSFFGDFLSGVLATVLSTPCSAPFLGAALTFAFTSSNSIIFLVFLFVGLGLAFPFLVTGFIPSTISFLPKPGMWMEKLKKFLGLTLVLTTLWLMDVYSALIEDSTELMLKLNIALSLCFFAFYLAKHITKSKVIKAISHILYLSLIVNIVMTPIVPSVGDSSSKLLNEKNSKGLAWEKWSEDSMKKYSSTGQLVFIDFTAKWCFTCKVNERLVIDTDKFKNLVEKKNIKLLLADWTKRDVVIGNWLKKNGFVGVPAYFVINKKGELKNLGETITISEIRESLN</sequence>
<dbReference type="SUPFAM" id="SSF52833">
    <property type="entry name" value="Thioredoxin-like"/>
    <property type="match status" value="1"/>
</dbReference>
<feature type="transmembrane region" description="Helical" evidence="7">
    <location>
        <begin position="569"/>
        <end position="587"/>
    </location>
</feature>
<dbReference type="AlphaFoldDB" id="A0A1Y5F6X4"/>
<keyword evidence="8" id="KW-0732">Signal</keyword>
<name>A0A1Y5F6X4_9BACT</name>
<evidence type="ECO:0000313" key="11">
    <source>
        <dbReference type="Proteomes" id="UP000196531"/>
    </source>
</evidence>
<dbReference type="Pfam" id="PF02683">
    <property type="entry name" value="DsbD_TM"/>
    <property type="match status" value="1"/>
</dbReference>
<evidence type="ECO:0000256" key="1">
    <source>
        <dbReference type="ARBA" id="ARBA00004651"/>
    </source>
</evidence>
<evidence type="ECO:0000256" key="4">
    <source>
        <dbReference type="ARBA" id="ARBA00022748"/>
    </source>
</evidence>
<dbReference type="PANTHER" id="PTHR32234">
    <property type="entry name" value="THIOL:DISULFIDE INTERCHANGE PROTEIN DSBD"/>
    <property type="match status" value="1"/>
</dbReference>
<dbReference type="PANTHER" id="PTHR32234:SF3">
    <property type="entry name" value="SUPPRESSION OF COPPER SENSITIVITY PROTEIN"/>
    <property type="match status" value="1"/>
</dbReference>
<evidence type="ECO:0000313" key="10">
    <source>
        <dbReference type="EMBL" id="OUR96544.1"/>
    </source>
</evidence>
<reference evidence="11" key="1">
    <citation type="journal article" date="2017" name="Proc. Natl. Acad. Sci. U.S.A.">
        <title>Simulation of Deepwater Horizon oil plume reveals substrate specialization within a complex community of hydrocarbon-degraders.</title>
        <authorList>
            <person name="Hu P."/>
            <person name="Dubinsky E.A."/>
            <person name="Probst A.J."/>
            <person name="Wang J."/>
            <person name="Sieber C.M.K."/>
            <person name="Tom L.M."/>
            <person name="Gardinali P."/>
            <person name="Banfield J.F."/>
            <person name="Atlas R.M."/>
            <person name="Andersen G.L."/>
        </authorList>
    </citation>
    <scope>NUCLEOTIDE SEQUENCE [LARGE SCALE GENOMIC DNA]</scope>
</reference>
<protein>
    <recommendedName>
        <fullName evidence="9">Thioredoxin domain-containing protein</fullName>
    </recommendedName>
</protein>
<evidence type="ECO:0000256" key="8">
    <source>
        <dbReference type="SAM" id="SignalP"/>
    </source>
</evidence>
<dbReference type="EMBL" id="MAAO01000006">
    <property type="protein sequence ID" value="OUR96544.1"/>
    <property type="molecule type" value="Genomic_DNA"/>
</dbReference>
<feature type="transmembrane region" description="Helical" evidence="7">
    <location>
        <begin position="599"/>
        <end position="617"/>
    </location>
</feature>
<evidence type="ECO:0000256" key="7">
    <source>
        <dbReference type="SAM" id="Phobius"/>
    </source>
</evidence>
<keyword evidence="5 7" id="KW-1133">Transmembrane helix</keyword>
<feature type="domain" description="Thioredoxin" evidence="9">
    <location>
        <begin position="618"/>
        <end position="745"/>
    </location>
</feature>
<dbReference type="GO" id="GO:0015035">
    <property type="term" value="F:protein-disulfide reductase activity"/>
    <property type="evidence" value="ECO:0007669"/>
    <property type="project" value="TreeGrafter"/>
</dbReference>
<feature type="transmembrane region" description="Helical" evidence="7">
    <location>
        <begin position="389"/>
        <end position="409"/>
    </location>
</feature>
<dbReference type="GO" id="GO:0017004">
    <property type="term" value="P:cytochrome complex assembly"/>
    <property type="evidence" value="ECO:0007669"/>
    <property type="project" value="UniProtKB-KW"/>
</dbReference>
<keyword evidence="6 7" id="KW-0472">Membrane</keyword>
<dbReference type="Pfam" id="PF13899">
    <property type="entry name" value="Thioredoxin_7"/>
    <property type="match status" value="1"/>
</dbReference>
<dbReference type="InterPro" id="IPR036249">
    <property type="entry name" value="Thioredoxin-like_sf"/>
</dbReference>
<evidence type="ECO:0000259" key="9">
    <source>
        <dbReference type="PROSITE" id="PS51352"/>
    </source>
</evidence>
<evidence type="ECO:0000256" key="5">
    <source>
        <dbReference type="ARBA" id="ARBA00022989"/>
    </source>
</evidence>
<comment type="subcellular location">
    <subcellularLocation>
        <location evidence="1">Cell membrane</location>
        <topology evidence="1">Multi-pass membrane protein</topology>
    </subcellularLocation>
</comment>
<feature type="transmembrane region" description="Helical" evidence="7">
    <location>
        <begin position="429"/>
        <end position="448"/>
    </location>
</feature>
<dbReference type="GO" id="GO:0045454">
    <property type="term" value="P:cell redox homeostasis"/>
    <property type="evidence" value="ECO:0007669"/>
    <property type="project" value="TreeGrafter"/>
</dbReference>
<organism evidence="10 11">
    <name type="scientific">Halobacteriovorax marinus</name>
    <dbReference type="NCBI Taxonomy" id="97084"/>
    <lineage>
        <taxon>Bacteria</taxon>
        <taxon>Pseudomonadati</taxon>
        <taxon>Bdellovibrionota</taxon>
        <taxon>Bacteriovoracia</taxon>
        <taxon>Bacteriovoracales</taxon>
        <taxon>Halobacteriovoraceae</taxon>
        <taxon>Halobacteriovorax</taxon>
    </lineage>
</organism>
<dbReference type="Gene3D" id="3.40.30.10">
    <property type="entry name" value="Glutaredoxin"/>
    <property type="match status" value="1"/>
</dbReference>
<proteinExistence type="predicted"/>
<feature type="transmembrane region" description="Helical" evidence="7">
    <location>
        <begin position="469"/>
        <end position="495"/>
    </location>
</feature>
<feature type="chain" id="PRO_5013368571" description="Thioredoxin domain-containing protein" evidence="8">
    <location>
        <begin position="24"/>
        <end position="745"/>
    </location>
</feature>
<feature type="signal peptide" evidence="8">
    <location>
        <begin position="1"/>
        <end position="23"/>
    </location>
</feature>
<feature type="transmembrane region" description="Helical" evidence="7">
    <location>
        <begin position="501"/>
        <end position="523"/>
    </location>
</feature>
<comment type="caution">
    <text evidence="10">The sequence shown here is derived from an EMBL/GenBank/DDBJ whole genome shotgun (WGS) entry which is preliminary data.</text>
</comment>
<evidence type="ECO:0000256" key="6">
    <source>
        <dbReference type="ARBA" id="ARBA00023136"/>
    </source>
</evidence>
<feature type="transmembrane region" description="Helical" evidence="7">
    <location>
        <begin position="342"/>
        <end position="368"/>
    </location>
</feature>
<accession>A0A1Y5F6X4</accession>
<dbReference type="GO" id="GO:0005886">
    <property type="term" value="C:plasma membrane"/>
    <property type="evidence" value="ECO:0007669"/>
    <property type="project" value="UniProtKB-SubCell"/>
</dbReference>
<gene>
    <name evidence="10" type="ORF">A9Q84_09350</name>
</gene>
<keyword evidence="2" id="KW-1003">Cell membrane</keyword>
<keyword evidence="3 7" id="KW-0812">Transmembrane</keyword>
<dbReference type="Proteomes" id="UP000196531">
    <property type="component" value="Unassembled WGS sequence"/>
</dbReference>
<feature type="transmembrane region" description="Helical" evidence="7">
    <location>
        <begin position="543"/>
        <end position="563"/>
    </location>
</feature>
<keyword evidence="4" id="KW-0201">Cytochrome c-type biogenesis</keyword>
<dbReference type="PROSITE" id="PS51352">
    <property type="entry name" value="THIOREDOXIN_2"/>
    <property type="match status" value="1"/>
</dbReference>
<dbReference type="Pfam" id="PF11412">
    <property type="entry name" value="DsbD_N"/>
    <property type="match status" value="1"/>
</dbReference>
<dbReference type="InterPro" id="IPR003834">
    <property type="entry name" value="Cyt_c_assmbl_TM_dom"/>
</dbReference>